<dbReference type="PANTHER" id="PTHR43228">
    <property type="entry name" value="TWO-COMPONENT RESPONSE REGULATOR"/>
    <property type="match status" value="1"/>
</dbReference>
<evidence type="ECO:0000313" key="4">
    <source>
        <dbReference type="EMBL" id="MFC0049982.1"/>
    </source>
</evidence>
<evidence type="ECO:0000313" key="5">
    <source>
        <dbReference type="Proteomes" id="UP001589813"/>
    </source>
</evidence>
<dbReference type="SUPFAM" id="SSF48452">
    <property type="entry name" value="TPR-like"/>
    <property type="match status" value="1"/>
</dbReference>
<dbReference type="InterPro" id="IPR019734">
    <property type="entry name" value="TPR_rpt"/>
</dbReference>
<feature type="modified residue" description="4-aspartylphosphate" evidence="1">
    <location>
        <position position="57"/>
    </location>
</feature>
<dbReference type="PROSITE" id="PS50110">
    <property type="entry name" value="RESPONSE_REGULATORY"/>
    <property type="match status" value="1"/>
</dbReference>
<dbReference type="PROSITE" id="PS50005">
    <property type="entry name" value="TPR"/>
    <property type="match status" value="1"/>
</dbReference>
<dbReference type="InterPro" id="IPR011006">
    <property type="entry name" value="CheY-like_superfamily"/>
</dbReference>
<accession>A0ABV6BGH6</accession>
<protein>
    <submittedName>
        <fullName evidence="4">Response regulator</fullName>
    </submittedName>
</protein>
<dbReference type="Pfam" id="PF13181">
    <property type="entry name" value="TPR_8"/>
    <property type="match status" value="1"/>
</dbReference>
<dbReference type="InterPro" id="IPR052048">
    <property type="entry name" value="ST_Response_Regulator"/>
</dbReference>
<feature type="repeat" description="TPR" evidence="2">
    <location>
        <begin position="230"/>
        <end position="263"/>
    </location>
</feature>
<dbReference type="CDD" id="cd17589">
    <property type="entry name" value="REC_TPR"/>
    <property type="match status" value="1"/>
</dbReference>
<evidence type="ECO:0000256" key="1">
    <source>
        <dbReference type="PROSITE-ProRule" id="PRU00169"/>
    </source>
</evidence>
<keyword evidence="2" id="KW-0802">TPR repeat</keyword>
<evidence type="ECO:0000259" key="3">
    <source>
        <dbReference type="PROSITE" id="PS50110"/>
    </source>
</evidence>
<dbReference type="Gene3D" id="3.40.50.2300">
    <property type="match status" value="1"/>
</dbReference>
<sequence>MTGATPSILIVDDQRPFQLMMKGILHSLGYRTIDFAHHGELALQRCQQQRYQIIFIDYNLGTGKNGRQLLEDLRQFGLLDADSICMLVTGENTVPMVISAVELEPDDYLMKPFSQNVLRSRLQRIQQKKHCLYGVYQAMMMQDWPTVEVQARHLLEQYPRYAPYLRRIQVQAMLHTGKFDAAKTELAPILSQRRPHWALLQQARLEMESGQHQRCQALCEEALSTNKYLVEAYDLQSENLMRGGDPDQARQLLKKALEISPYQLQRLQQFFQLSLRTGRQNDTLQAARQMYELTRRAGSNDPKQLLNYVRCLLNAVSASTEASQKNRLQQESLLIMHRARRDEHLLRKMDYECFERLCMARLDAADGRHLQARRSCQELALQLGEEDPLCCDLAMLCNQIGEFELAEQLEPAARLDADPIALSLWYQQQQQVEPQRLAFRQFSRQGLRCYEEADFAGAAKYYEQALLWAPHNSSTQLNLLQSVLQCISQDMPIVSVTPAEIIRRIQLQPLVGAQQERLQMLQRQYGDLTASGKLAG</sequence>
<name>A0ABV6BGH6_9GAMM</name>
<gene>
    <name evidence="4" type="ORF">ACFFJP_16900</name>
</gene>
<feature type="domain" description="Response regulatory" evidence="3">
    <location>
        <begin position="7"/>
        <end position="126"/>
    </location>
</feature>
<comment type="caution">
    <text evidence="4">The sequence shown here is derived from an EMBL/GenBank/DDBJ whole genome shotgun (WGS) entry which is preliminary data.</text>
</comment>
<dbReference type="Proteomes" id="UP001589813">
    <property type="component" value="Unassembled WGS sequence"/>
</dbReference>
<dbReference type="PANTHER" id="PTHR43228:SF1">
    <property type="entry name" value="TWO-COMPONENT RESPONSE REGULATOR ARR22"/>
    <property type="match status" value="1"/>
</dbReference>
<evidence type="ECO:0000256" key="2">
    <source>
        <dbReference type="PROSITE-ProRule" id="PRU00339"/>
    </source>
</evidence>
<dbReference type="InterPro" id="IPR001789">
    <property type="entry name" value="Sig_transdc_resp-reg_receiver"/>
</dbReference>
<dbReference type="SMART" id="SM00448">
    <property type="entry name" value="REC"/>
    <property type="match status" value="1"/>
</dbReference>
<dbReference type="SUPFAM" id="SSF52172">
    <property type="entry name" value="CheY-like"/>
    <property type="match status" value="1"/>
</dbReference>
<dbReference type="EMBL" id="JBHLXP010000005">
    <property type="protein sequence ID" value="MFC0049982.1"/>
    <property type="molecule type" value="Genomic_DNA"/>
</dbReference>
<dbReference type="InterPro" id="IPR011990">
    <property type="entry name" value="TPR-like_helical_dom_sf"/>
</dbReference>
<dbReference type="Pfam" id="PF00072">
    <property type="entry name" value="Response_reg"/>
    <property type="match status" value="1"/>
</dbReference>
<dbReference type="RefSeq" id="WP_377246888.1">
    <property type="nucleotide sequence ID" value="NZ_JBHLXP010000005.1"/>
</dbReference>
<reference evidence="4 5" key="1">
    <citation type="submission" date="2024-09" db="EMBL/GenBank/DDBJ databases">
        <authorList>
            <person name="Sun Q."/>
            <person name="Mori K."/>
        </authorList>
    </citation>
    <scope>NUCLEOTIDE SEQUENCE [LARGE SCALE GENOMIC DNA]</scope>
    <source>
        <strain evidence="4 5">KCTC 23315</strain>
    </source>
</reference>
<dbReference type="Gene3D" id="1.25.40.10">
    <property type="entry name" value="Tetratricopeptide repeat domain"/>
    <property type="match status" value="1"/>
</dbReference>
<keyword evidence="5" id="KW-1185">Reference proteome</keyword>
<organism evidence="4 5">
    <name type="scientific">Rheinheimera tilapiae</name>
    <dbReference type="NCBI Taxonomy" id="875043"/>
    <lineage>
        <taxon>Bacteria</taxon>
        <taxon>Pseudomonadati</taxon>
        <taxon>Pseudomonadota</taxon>
        <taxon>Gammaproteobacteria</taxon>
        <taxon>Chromatiales</taxon>
        <taxon>Chromatiaceae</taxon>
        <taxon>Rheinheimera</taxon>
    </lineage>
</organism>
<proteinExistence type="predicted"/>
<keyword evidence="1" id="KW-0597">Phosphoprotein</keyword>